<organism evidence="1 2">
    <name type="scientific">Campylobacter hyointestinalis subsp. hyointestinalis</name>
    <dbReference type="NCBI Taxonomy" id="91352"/>
    <lineage>
        <taxon>Bacteria</taxon>
        <taxon>Pseudomonadati</taxon>
        <taxon>Campylobacterota</taxon>
        <taxon>Epsilonproteobacteria</taxon>
        <taxon>Campylobacterales</taxon>
        <taxon>Campylobacteraceae</taxon>
        <taxon>Campylobacter</taxon>
    </lineage>
</organism>
<accession>A0A0S4SM70</accession>
<dbReference type="Proteomes" id="UP000052237">
    <property type="component" value="Unassembled WGS sequence"/>
</dbReference>
<dbReference type="RefSeq" id="WP_059432683.1">
    <property type="nucleotide sequence ID" value="NZ_FAUU01000003.1"/>
</dbReference>
<gene>
    <name evidence="1" type="ORF">ERS686654_00331</name>
</gene>
<sequence>MKADTGRKSRRRISNIKPNQTIKTFYDCIKANKRPSQALHWEIVALGLNPEQLVIAILQGVALSELLIKSEDALDRPRVAIKLQALKRMKSMGQLERNKHPILTQLIQSIN</sequence>
<comment type="caution">
    <text evidence="1">The sequence shown here is derived from an EMBL/GenBank/DDBJ whole genome shotgun (WGS) entry which is preliminary data.</text>
</comment>
<protein>
    <submittedName>
        <fullName evidence="1">Uncharacterized protein</fullName>
    </submittedName>
</protein>
<dbReference type="EMBL" id="FAVB01000001">
    <property type="protein sequence ID" value="CUU71354.1"/>
    <property type="molecule type" value="Genomic_DNA"/>
</dbReference>
<proteinExistence type="predicted"/>
<reference evidence="1 2" key="1">
    <citation type="submission" date="2015-11" db="EMBL/GenBank/DDBJ databases">
        <authorList>
            <consortium name="Pathogen Informatics"/>
        </authorList>
    </citation>
    <scope>NUCLEOTIDE SEQUENCE [LARGE SCALE GENOMIC DNA]</scope>
    <source>
        <strain evidence="1 2">006A-0059</strain>
    </source>
</reference>
<evidence type="ECO:0000313" key="2">
    <source>
        <dbReference type="Proteomes" id="UP000052237"/>
    </source>
</evidence>
<evidence type="ECO:0000313" key="1">
    <source>
        <dbReference type="EMBL" id="CUU71354.1"/>
    </source>
</evidence>
<dbReference type="AlphaFoldDB" id="A0A0S4SM70"/>
<name>A0A0S4SM70_CAMHY</name>
<keyword evidence="2" id="KW-1185">Reference proteome</keyword>